<feature type="transmembrane region" description="Helical" evidence="5">
    <location>
        <begin position="518"/>
        <end position="539"/>
    </location>
</feature>
<feature type="transmembrane region" description="Helical" evidence="5">
    <location>
        <begin position="82"/>
        <end position="107"/>
    </location>
</feature>
<evidence type="ECO:0000313" key="7">
    <source>
        <dbReference type="EMBL" id="UMM34293.1"/>
    </source>
</evidence>
<reference evidence="7 8" key="1">
    <citation type="submission" date="2022-04" db="EMBL/GenBank/DDBJ databases">
        <title>Chromosome-level reference genomes for two strains of Caenorhabditis briggsae: an improved platform for comparative genomics.</title>
        <authorList>
            <person name="Stevens L."/>
            <person name="Andersen E."/>
        </authorList>
    </citation>
    <scope>NUCLEOTIDE SEQUENCE [LARGE SCALE GENOMIC DNA]</scope>
    <source>
        <strain evidence="7">VX34</strain>
        <tissue evidence="7">Whole-organism</tissue>
    </source>
</reference>
<organism evidence="7 8">
    <name type="scientific">Caenorhabditis briggsae</name>
    <dbReference type="NCBI Taxonomy" id="6238"/>
    <lineage>
        <taxon>Eukaryota</taxon>
        <taxon>Metazoa</taxon>
        <taxon>Ecdysozoa</taxon>
        <taxon>Nematoda</taxon>
        <taxon>Chromadorea</taxon>
        <taxon>Rhabditida</taxon>
        <taxon>Rhabditina</taxon>
        <taxon>Rhabditomorpha</taxon>
        <taxon>Rhabditoidea</taxon>
        <taxon>Rhabditidae</taxon>
        <taxon>Peloderinae</taxon>
        <taxon>Caenorhabditis</taxon>
    </lineage>
</organism>
<feature type="transmembrane region" description="Helical" evidence="5">
    <location>
        <begin position="164"/>
        <end position="188"/>
    </location>
</feature>
<dbReference type="Gene3D" id="1.20.1070.10">
    <property type="entry name" value="Rhodopsin 7-helix transmembrane proteins"/>
    <property type="match status" value="2"/>
</dbReference>
<dbReference type="EMBL" id="CP092624">
    <property type="protein sequence ID" value="UMM34293.1"/>
    <property type="molecule type" value="Genomic_DNA"/>
</dbReference>
<dbReference type="SUPFAM" id="SSF81321">
    <property type="entry name" value="Family A G protein-coupled receptor-like"/>
    <property type="match status" value="2"/>
</dbReference>
<dbReference type="InterPro" id="IPR017452">
    <property type="entry name" value="GPCR_Rhodpsn_7TM"/>
</dbReference>
<keyword evidence="4 5" id="KW-0472">Membrane</keyword>
<protein>
    <recommendedName>
        <fullName evidence="6">G-protein coupled receptors family 1 profile domain-containing protein</fullName>
    </recommendedName>
</protein>
<evidence type="ECO:0000256" key="2">
    <source>
        <dbReference type="ARBA" id="ARBA00022692"/>
    </source>
</evidence>
<sequence>MDGRLLNLYVIAFYKVVFLVLGFIGNSLFIHLIYRRKQLQSRTSILQCVQCIFHLLCQIGTVVSGVLDVGTLYRRNECLKRIAFYIFFQTAQGIIMMVIVLDILAFVKFPVFYRRLSSSAYIAFVTVPVLAFSVFTTSLAIFTTNDEFVYSCGPPFAFDAQTGVYYNMLFILLGIIVMILYLILIWIFQTSNQNRTNFLRTIKRLQLSVLIFIFTWFFGQILGFVVLRAPEFSEWSGMMFAHTVFFVCLCYSNTFYVTMMRSKEYRQEFYSVCSVWVVGPLDSDTVVVGVLLSEGEGIARHSQKDSLLWVENSTWWVNMVVDEAILQCVQAGFHIICQTGPVMSGVFDMGAVYTRSDCFHKIAYYIFFQAAQGMIMLIIVLDILIFVKFPVFYRRLSVTKYIFISGSPILLFASAYVILAHLTTNEETVYACTPPFAFSTTASMFYNQTFITLSVVVLLFYTILINAFYTRSRNQSSNRSSLKTVKRLQLTVIIFIFTWFTSQLLSFIVIFFPNFSKLLGLAISHLILFVCLSYSNTFYVTMWRSKEYRDQFYSVWWPKWSPQSSSIARHSPSVTLKITNSESMFYRRSPTQIES</sequence>
<accession>A0AAE9F4K7</accession>
<evidence type="ECO:0000256" key="3">
    <source>
        <dbReference type="ARBA" id="ARBA00022989"/>
    </source>
</evidence>
<feature type="transmembrane region" description="Helical" evidence="5">
    <location>
        <begin position="45"/>
        <end position="67"/>
    </location>
</feature>
<dbReference type="PANTHER" id="PTHR23360:SF17">
    <property type="entry name" value="G-PROTEIN COUPLED RECEPTORS FAMILY 1 PROFILE DOMAIN-CONTAINING PROTEIN"/>
    <property type="match status" value="1"/>
</dbReference>
<dbReference type="GO" id="GO:0016020">
    <property type="term" value="C:membrane"/>
    <property type="evidence" value="ECO:0007669"/>
    <property type="project" value="UniProtKB-SubCell"/>
</dbReference>
<dbReference type="SMART" id="SM01381">
    <property type="entry name" value="7TM_GPCR_Srsx"/>
    <property type="match status" value="2"/>
</dbReference>
<feature type="transmembrane region" description="Helical" evidence="5">
    <location>
        <begin position="444"/>
        <end position="469"/>
    </location>
</feature>
<gene>
    <name evidence="7" type="ORF">L5515_007436</name>
</gene>
<feature type="transmembrane region" description="Helical" evidence="5">
    <location>
        <begin position="362"/>
        <end position="389"/>
    </location>
</feature>
<evidence type="ECO:0000313" key="8">
    <source>
        <dbReference type="Proteomes" id="UP000829354"/>
    </source>
</evidence>
<keyword evidence="8" id="KW-1185">Reference proteome</keyword>
<feature type="transmembrane region" description="Helical" evidence="5">
    <location>
        <begin position="12"/>
        <end position="33"/>
    </location>
</feature>
<evidence type="ECO:0000256" key="4">
    <source>
        <dbReference type="ARBA" id="ARBA00023136"/>
    </source>
</evidence>
<comment type="subcellular location">
    <subcellularLocation>
        <location evidence="1">Membrane</location>
    </subcellularLocation>
</comment>
<dbReference type="AlphaFoldDB" id="A0AAE9F4K7"/>
<name>A0AAE9F4K7_CAEBR</name>
<dbReference type="InterPro" id="IPR019424">
    <property type="entry name" value="7TM_GPCR_Srsx"/>
</dbReference>
<dbReference type="Proteomes" id="UP000829354">
    <property type="component" value="Chromosome V"/>
</dbReference>
<feature type="transmembrane region" description="Helical" evidence="5">
    <location>
        <begin position="119"/>
        <end position="144"/>
    </location>
</feature>
<feature type="transmembrane region" description="Helical" evidence="5">
    <location>
        <begin position="239"/>
        <end position="257"/>
    </location>
</feature>
<keyword evidence="3 5" id="KW-1133">Transmembrane helix</keyword>
<dbReference type="InterPro" id="IPR047130">
    <property type="entry name" value="7TM_GPCR_Srsx_nematod"/>
</dbReference>
<feature type="transmembrane region" description="Helical" evidence="5">
    <location>
        <begin position="401"/>
        <end position="424"/>
    </location>
</feature>
<dbReference type="PROSITE" id="PS50262">
    <property type="entry name" value="G_PROTEIN_RECEP_F1_2"/>
    <property type="match status" value="2"/>
</dbReference>
<dbReference type="InterPro" id="IPR000276">
    <property type="entry name" value="GPCR_Rhodpsn"/>
</dbReference>
<feature type="domain" description="G-protein coupled receptors family 1 profile" evidence="6">
    <location>
        <begin position="25"/>
        <end position="217"/>
    </location>
</feature>
<feature type="transmembrane region" description="Helical" evidence="5">
    <location>
        <begin position="490"/>
        <end position="512"/>
    </location>
</feature>
<dbReference type="CDD" id="cd00637">
    <property type="entry name" value="7tm_classA_rhodopsin-like"/>
    <property type="match status" value="1"/>
</dbReference>
<evidence type="ECO:0000259" key="6">
    <source>
        <dbReference type="PROSITE" id="PS50262"/>
    </source>
</evidence>
<feature type="transmembrane region" description="Helical" evidence="5">
    <location>
        <begin position="209"/>
        <end position="227"/>
    </location>
</feature>
<evidence type="ECO:0000256" key="1">
    <source>
        <dbReference type="ARBA" id="ARBA00004370"/>
    </source>
</evidence>
<dbReference type="GO" id="GO:0004930">
    <property type="term" value="F:G protein-coupled receptor activity"/>
    <property type="evidence" value="ECO:0007669"/>
    <property type="project" value="InterPro"/>
</dbReference>
<dbReference type="Pfam" id="PF10320">
    <property type="entry name" value="7TM_GPCR_Srsx"/>
    <property type="match status" value="2"/>
</dbReference>
<evidence type="ECO:0000256" key="5">
    <source>
        <dbReference type="SAM" id="Phobius"/>
    </source>
</evidence>
<proteinExistence type="predicted"/>
<dbReference type="PANTHER" id="PTHR23360">
    <property type="entry name" value="G-PROTEIN COUPLED RECEPTORS FAMILY 1 PROFILE DOMAIN-CONTAINING PROTEIN-RELATED"/>
    <property type="match status" value="1"/>
</dbReference>
<feature type="domain" description="G-protein coupled receptors family 1 profile" evidence="6">
    <location>
        <begin position="252"/>
        <end position="539"/>
    </location>
</feature>
<keyword evidence="2 5" id="KW-0812">Transmembrane</keyword>